<dbReference type="GO" id="GO:0005938">
    <property type="term" value="C:cell cortex"/>
    <property type="evidence" value="ECO:0007669"/>
    <property type="project" value="TreeGrafter"/>
</dbReference>
<dbReference type="InterPro" id="IPR000198">
    <property type="entry name" value="RhoGAP_dom"/>
</dbReference>
<dbReference type="SUPFAM" id="SSF48350">
    <property type="entry name" value="GTPase activation domain, GAP"/>
    <property type="match status" value="1"/>
</dbReference>
<feature type="region of interest" description="Disordered" evidence="2">
    <location>
        <begin position="275"/>
        <end position="480"/>
    </location>
</feature>
<dbReference type="InParanoid" id="A0A165D958"/>
<dbReference type="Gene3D" id="1.10.555.10">
    <property type="entry name" value="Rho GTPase activation protein"/>
    <property type="match status" value="1"/>
</dbReference>
<organism evidence="4 5">
    <name type="scientific">Calocera cornea HHB12733</name>
    <dbReference type="NCBI Taxonomy" id="1353952"/>
    <lineage>
        <taxon>Eukaryota</taxon>
        <taxon>Fungi</taxon>
        <taxon>Dikarya</taxon>
        <taxon>Basidiomycota</taxon>
        <taxon>Agaricomycotina</taxon>
        <taxon>Dacrymycetes</taxon>
        <taxon>Dacrymycetales</taxon>
        <taxon>Dacrymycetaceae</taxon>
        <taxon>Calocera</taxon>
    </lineage>
</organism>
<reference evidence="4 5" key="1">
    <citation type="journal article" date="2016" name="Mol. Biol. Evol.">
        <title>Comparative Genomics of Early-Diverging Mushroom-Forming Fungi Provides Insights into the Origins of Lignocellulose Decay Capabilities.</title>
        <authorList>
            <person name="Nagy L.G."/>
            <person name="Riley R."/>
            <person name="Tritt A."/>
            <person name="Adam C."/>
            <person name="Daum C."/>
            <person name="Floudas D."/>
            <person name="Sun H."/>
            <person name="Yadav J.S."/>
            <person name="Pangilinan J."/>
            <person name="Larsson K.H."/>
            <person name="Matsuura K."/>
            <person name="Barry K."/>
            <person name="Labutti K."/>
            <person name="Kuo R."/>
            <person name="Ohm R.A."/>
            <person name="Bhattacharya S.S."/>
            <person name="Shirouzu T."/>
            <person name="Yoshinaga Y."/>
            <person name="Martin F.M."/>
            <person name="Grigoriev I.V."/>
            <person name="Hibbett D.S."/>
        </authorList>
    </citation>
    <scope>NUCLEOTIDE SEQUENCE [LARGE SCALE GENOMIC DNA]</scope>
    <source>
        <strain evidence="4 5">HHB12733</strain>
    </source>
</reference>
<dbReference type="Pfam" id="PF00620">
    <property type="entry name" value="RhoGAP"/>
    <property type="match status" value="1"/>
</dbReference>
<keyword evidence="5" id="KW-1185">Reference proteome</keyword>
<evidence type="ECO:0000313" key="4">
    <source>
        <dbReference type="EMBL" id="KZT52324.1"/>
    </source>
</evidence>
<dbReference type="AlphaFoldDB" id="A0A165D958"/>
<protein>
    <submittedName>
        <fullName evidence="4">Rho GTPase activation protein</fullName>
    </submittedName>
</protein>
<dbReference type="PANTHER" id="PTHR15228">
    <property type="entry name" value="SPERMATHECAL PHYSIOLOGY VARIANT"/>
    <property type="match status" value="1"/>
</dbReference>
<proteinExistence type="predicted"/>
<evidence type="ECO:0000256" key="2">
    <source>
        <dbReference type="SAM" id="MobiDB-lite"/>
    </source>
</evidence>
<evidence type="ECO:0000256" key="1">
    <source>
        <dbReference type="ARBA" id="ARBA00022468"/>
    </source>
</evidence>
<dbReference type="PROSITE" id="PS50238">
    <property type="entry name" value="RHOGAP"/>
    <property type="match status" value="1"/>
</dbReference>
<feature type="domain" description="Rho-GAP" evidence="3">
    <location>
        <begin position="71"/>
        <end position="272"/>
    </location>
</feature>
<accession>A0A165D958</accession>
<dbReference type="EMBL" id="KV424070">
    <property type="protein sequence ID" value="KZT52324.1"/>
    <property type="molecule type" value="Genomic_DNA"/>
</dbReference>
<evidence type="ECO:0000313" key="5">
    <source>
        <dbReference type="Proteomes" id="UP000076842"/>
    </source>
</evidence>
<gene>
    <name evidence="4" type="ORF">CALCODRAFT_512129</name>
</gene>
<feature type="compositionally biased region" description="Basic and acidic residues" evidence="2">
    <location>
        <begin position="433"/>
        <end position="447"/>
    </location>
</feature>
<evidence type="ECO:0000259" key="3">
    <source>
        <dbReference type="PROSITE" id="PS50238"/>
    </source>
</evidence>
<dbReference type="SMART" id="SM00324">
    <property type="entry name" value="RhoGAP"/>
    <property type="match status" value="1"/>
</dbReference>
<dbReference type="GO" id="GO:0005096">
    <property type="term" value="F:GTPase activator activity"/>
    <property type="evidence" value="ECO:0007669"/>
    <property type="project" value="UniProtKB-KW"/>
</dbReference>
<feature type="compositionally biased region" description="Pro residues" evidence="2">
    <location>
        <begin position="291"/>
        <end position="303"/>
    </location>
</feature>
<dbReference type="InterPro" id="IPR008936">
    <property type="entry name" value="Rho_GTPase_activation_prot"/>
</dbReference>
<dbReference type="InterPro" id="IPR051025">
    <property type="entry name" value="RhoGAP"/>
</dbReference>
<dbReference type="Proteomes" id="UP000076842">
    <property type="component" value="Unassembled WGS sequence"/>
</dbReference>
<dbReference type="GO" id="GO:0007165">
    <property type="term" value="P:signal transduction"/>
    <property type="evidence" value="ECO:0007669"/>
    <property type="project" value="InterPro"/>
</dbReference>
<keyword evidence="1" id="KW-0343">GTPase activation</keyword>
<dbReference type="OrthoDB" id="3196451at2759"/>
<feature type="compositionally biased region" description="Polar residues" evidence="2">
    <location>
        <begin position="401"/>
        <end position="410"/>
    </location>
</feature>
<dbReference type="STRING" id="1353952.A0A165D958"/>
<feature type="compositionally biased region" description="Low complexity" evidence="2">
    <location>
        <begin position="304"/>
        <end position="316"/>
    </location>
</feature>
<feature type="compositionally biased region" description="Low complexity" evidence="2">
    <location>
        <begin position="330"/>
        <end position="344"/>
    </location>
</feature>
<feature type="compositionally biased region" description="Basic and acidic residues" evidence="2">
    <location>
        <begin position="470"/>
        <end position="480"/>
    </location>
</feature>
<dbReference type="PANTHER" id="PTHR15228:SF25">
    <property type="entry name" value="F-BAR DOMAIN-CONTAINING PROTEIN"/>
    <property type="match status" value="1"/>
</dbReference>
<dbReference type="GO" id="GO:0060237">
    <property type="term" value="P:regulation of fungal-type cell wall organization"/>
    <property type="evidence" value="ECO:0007669"/>
    <property type="project" value="TreeGrafter"/>
</dbReference>
<feature type="compositionally biased region" description="Basic and acidic residues" evidence="2">
    <location>
        <begin position="356"/>
        <end position="369"/>
    </location>
</feature>
<dbReference type="FunCoup" id="A0A165D958">
    <property type="interactions" value="17"/>
</dbReference>
<name>A0A165D958_9BASI</name>
<sequence length="480" mass="52750">MQSTDSDGSPPPPTRAGLKAWWKQFTVLQRVKRDAQAAKQAGTDPNAPPTALSAGKVFGVPLRESLKYASVQISTADQNGELYVWGYVPVVVAKCGLYLKENATEVPGTFRVSGSAKRMRDLQATFEKPPKYGKSLDWKKEHYTTHDVASVFRRYLTQMPEPVIPHQLYHQFRDTMGSGTAKKPFDRDQAIKTYQRLIRSMPRANQYLLLYVLDLLSVFARKSDVNLMPASNLALIFRPGLISHPSHELSPEEHQLSLQVLEFLIAQQDYFMMDLSPPPIPPTPSVEAPQPQFPVPAQPPIPAPVNTSAAAAMSSAQTGDAPSPGEESSDVYMVPSSSDSDPPSGGWKLISKGKKEKLVQRRRTTESRPSKRTATQSDAPRRGGALSPVVSEEGELRPSPVGSTASSTGVKRSRTLPSRKGDSPATTPAEPATRPRERREREREQHKANVLSKRQKRLSQQPVGGAPRVDVGRRAVEAPT</sequence>